<feature type="domain" description="RING-type" evidence="13">
    <location>
        <begin position="236"/>
        <end position="281"/>
    </location>
</feature>
<dbReference type="Gene3D" id="3.30.40.10">
    <property type="entry name" value="Zinc/RING finger domain, C3HC4 (zinc finger)"/>
    <property type="match status" value="1"/>
</dbReference>
<dbReference type="GO" id="GO:0008270">
    <property type="term" value="F:zinc ion binding"/>
    <property type="evidence" value="ECO:0007669"/>
    <property type="project" value="UniProtKB-KW"/>
</dbReference>
<dbReference type="Proteomes" id="UP000001449">
    <property type="component" value="Chromosome 1"/>
</dbReference>
<protein>
    <recommendedName>
        <fullName evidence="13">RING-type domain-containing protein</fullName>
    </recommendedName>
</protein>
<evidence type="ECO:0000256" key="8">
    <source>
        <dbReference type="ARBA" id="ARBA00022833"/>
    </source>
</evidence>
<comment type="pathway">
    <text evidence="2">Protein modification; protein ubiquitination.</text>
</comment>
<dbReference type="AlphaFoldDB" id="B8BSD4"/>
<evidence type="ECO:0000256" key="9">
    <source>
        <dbReference type="ARBA" id="ARBA00022989"/>
    </source>
</evidence>
<dbReference type="EMBL" id="CM000638">
    <property type="protein sequence ID" value="EED96110.1"/>
    <property type="molecule type" value="Genomic_DNA"/>
</dbReference>
<keyword evidence="15" id="KW-1185">Reference proteome</keyword>
<keyword evidence="3" id="KW-0808">Transferase</keyword>
<name>B8BSD4_THAPS</name>
<dbReference type="Pfam" id="PF13639">
    <property type="entry name" value="zf-RING_2"/>
    <property type="match status" value="1"/>
</dbReference>
<dbReference type="HOGENOM" id="CLU_827676_0_0_1"/>
<dbReference type="PANTHER" id="PTHR45768">
    <property type="entry name" value="E3 UBIQUITIN-PROTEIN LIGASE RNF13-LIKE"/>
    <property type="match status" value="1"/>
</dbReference>
<evidence type="ECO:0000256" key="12">
    <source>
        <dbReference type="SAM" id="MobiDB-lite"/>
    </source>
</evidence>
<dbReference type="eggNOG" id="KOG0800">
    <property type="taxonomic scope" value="Eukaryota"/>
</dbReference>
<dbReference type="RefSeq" id="XP_002286469.1">
    <property type="nucleotide sequence ID" value="XM_002286433.1"/>
</dbReference>
<dbReference type="InParanoid" id="B8BSD4"/>
<evidence type="ECO:0000256" key="7">
    <source>
        <dbReference type="ARBA" id="ARBA00022786"/>
    </source>
</evidence>
<evidence type="ECO:0000313" key="14">
    <source>
        <dbReference type="EMBL" id="EED96110.1"/>
    </source>
</evidence>
<dbReference type="InterPro" id="IPR001841">
    <property type="entry name" value="Znf_RING"/>
</dbReference>
<keyword evidence="5" id="KW-0479">Metal-binding</keyword>
<reference evidence="14 15" key="1">
    <citation type="journal article" date="2004" name="Science">
        <title>The genome of the diatom Thalassiosira pseudonana: ecology, evolution, and metabolism.</title>
        <authorList>
            <person name="Armbrust E.V."/>
            <person name="Berges J.A."/>
            <person name="Bowler C."/>
            <person name="Green B.R."/>
            <person name="Martinez D."/>
            <person name="Putnam N.H."/>
            <person name="Zhou S."/>
            <person name="Allen A.E."/>
            <person name="Apt K.E."/>
            <person name="Bechner M."/>
            <person name="Brzezinski M.A."/>
            <person name="Chaal B.K."/>
            <person name="Chiovitti A."/>
            <person name="Davis A.K."/>
            <person name="Demarest M.S."/>
            <person name="Detter J.C."/>
            <person name="Glavina T."/>
            <person name="Goodstein D."/>
            <person name="Hadi M.Z."/>
            <person name="Hellsten U."/>
            <person name="Hildebrand M."/>
            <person name="Jenkins B.D."/>
            <person name="Jurka J."/>
            <person name="Kapitonov V.V."/>
            <person name="Kroger N."/>
            <person name="Lau W.W."/>
            <person name="Lane T.W."/>
            <person name="Larimer F.W."/>
            <person name="Lippmeier J.C."/>
            <person name="Lucas S."/>
            <person name="Medina M."/>
            <person name="Montsant A."/>
            <person name="Obornik M."/>
            <person name="Parker M.S."/>
            <person name="Palenik B."/>
            <person name="Pazour G.J."/>
            <person name="Richardson P.M."/>
            <person name="Rynearson T.A."/>
            <person name="Saito M.A."/>
            <person name="Schwartz D.C."/>
            <person name="Thamatrakoln K."/>
            <person name="Valentin K."/>
            <person name="Vardi A."/>
            <person name="Wilkerson F.P."/>
            <person name="Rokhsar D.S."/>
        </authorList>
    </citation>
    <scope>NUCLEOTIDE SEQUENCE [LARGE SCALE GENOMIC DNA]</scope>
    <source>
        <strain evidence="14 15">CCMP1335</strain>
    </source>
</reference>
<proteinExistence type="predicted"/>
<keyword evidence="7" id="KW-0833">Ubl conjugation pathway</keyword>
<evidence type="ECO:0000256" key="5">
    <source>
        <dbReference type="ARBA" id="ARBA00022723"/>
    </source>
</evidence>
<dbReference type="OMA" id="HAECQIC"/>
<comment type="subcellular location">
    <subcellularLocation>
        <location evidence="1">Membrane</location>
        <topology evidence="1">Single-pass membrane protein</topology>
    </subcellularLocation>
</comment>
<dbReference type="PANTHER" id="PTHR45768:SF18">
    <property type="entry name" value="RING-H2 FINGER PROTEIN ATL47-RELATED"/>
    <property type="match status" value="1"/>
</dbReference>
<dbReference type="GeneID" id="7452554"/>
<feature type="region of interest" description="Disordered" evidence="12">
    <location>
        <begin position="99"/>
        <end position="144"/>
    </location>
</feature>
<keyword evidence="8" id="KW-0862">Zinc</keyword>
<accession>B8BSD4</accession>
<evidence type="ECO:0000256" key="2">
    <source>
        <dbReference type="ARBA" id="ARBA00004906"/>
    </source>
</evidence>
<evidence type="ECO:0000313" key="15">
    <source>
        <dbReference type="Proteomes" id="UP000001449"/>
    </source>
</evidence>
<evidence type="ECO:0000256" key="4">
    <source>
        <dbReference type="ARBA" id="ARBA00022692"/>
    </source>
</evidence>
<dbReference type="InterPro" id="IPR013083">
    <property type="entry name" value="Znf_RING/FYVE/PHD"/>
</dbReference>
<dbReference type="GO" id="GO:0016740">
    <property type="term" value="F:transferase activity"/>
    <property type="evidence" value="ECO:0007669"/>
    <property type="project" value="UniProtKB-KW"/>
</dbReference>
<dbReference type="GO" id="GO:0016020">
    <property type="term" value="C:membrane"/>
    <property type="evidence" value="ECO:0007669"/>
    <property type="project" value="UniProtKB-SubCell"/>
</dbReference>
<evidence type="ECO:0000256" key="10">
    <source>
        <dbReference type="ARBA" id="ARBA00023136"/>
    </source>
</evidence>
<feature type="compositionally biased region" description="Polar residues" evidence="12">
    <location>
        <begin position="129"/>
        <end position="138"/>
    </location>
</feature>
<organism evidence="14 15">
    <name type="scientific">Thalassiosira pseudonana</name>
    <name type="common">Marine diatom</name>
    <name type="synonym">Cyclotella nana</name>
    <dbReference type="NCBI Taxonomy" id="35128"/>
    <lineage>
        <taxon>Eukaryota</taxon>
        <taxon>Sar</taxon>
        <taxon>Stramenopiles</taxon>
        <taxon>Ochrophyta</taxon>
        <taxon>Bacillariophyta</taxon>
        <taxon>Coscinodiscophyceae</taxon>
        <taxon>Thalassiosirophycidae</taxon>
        <taxon>Thalassiosirales</taxon>
        <taxon>Thalassiosiraceae</taxon>
        <taxon>Thalassiosira</taxon>
    </lineage>
</organism>
<gene>
    <name evidence="14" type="ORF">THAPSDRAFT_1945</name>
</gene>
<keyword evidence="6 11" id="KW-0863">Zinc-finger</keyword>
<dbReference type="KEGG" id="tps:THAPSDRAFT_1945"/>
<keyword evidence="10" id="KW-0472">Membrane</keyword>
<evidence type="ECO:0000256" key="6">
    <source>
        <dbReference type="ARBA" id="ARBA00022771"/>
    </source>
</evidence>
<sequence length="336" mass="36648">MVLYIGFCFYYQKIHKARRSVGDSLRGVATTGITDERRRHIRDANQAVLDESSDATTRARRDAEALVKLEARKKKIREALSSRLIVDDDEVEIGEERMEDGELGKKTMTSIQEEDKKMDTDDTTGGGESQNFDDSPGNTAADVTLSSSNETITAPATGGSAHRSSSSSCMEIKKYTDAIQASLSPSNCSSRGKNFAANCSNYSFINSSTNENSNGNATNASKKSLSNIIQIHGEECNICLCYFQVGDRAAWSSKRTSCRHAFHEECISRWLLVRDGCPICRRSYLEEEDDNGSDPSAVGGSAERVVDSHEIDLERGHGVSTSSSAATPNVVIAVEE</sequence>
<dbReference type="SMART" id="SM00184">
    <property type="entry name" value="RING"/>
    <property type="match status" value="1"/>
</dbReference>
<keyword evidence="9" id="KW-1133">Transmembrane helix</keyword>
<reference evidence="14 15" key="2">
    <citation type="journal article" date="2008" name="Nature">
        <title>The Phaeodactylum genome reveals the evolutionary history of diatom genomes.</title>
        <authorList>
            <person name="Bowler C."/>
            <person name="Allen A.E."/>
            <person name="Badger J.H."/>
            <person name="Grimwood J."/>
            <person name="Jabbari K."/>
            <person name="Kuo A."/>
            <person name="Maheswari U."/>
            <person name="Martens C."/>
            <person name="Maumus F."/>
            <person name="Otillar R.P."/>
            <person name="Rayko E."/>
            <person name="Salamov A."/>
            <person name="Vandepoele K."/>
            <person name="Beszteri B."/>
            <person name="Gruber A."/>
            <person name="Heijde M."/>
            <person name="Katinka M."/>
            <person name="Mock T."/>
            <person name="Valentin K."/>
            <person name="Verret F."/>
            <person name="Berges J.A."/>
            <person name="Brownlee C."/>
            <person name="Cadoret J.P."/>
            <person name="Chiovitti A."/>
            <person name="Choi C.J."/>
            <person name="Coesel S."/>
            <person name="De Martino A."/>
            <person name="Detter J.C."/>
            <person name="Durkin C."/>
            <person name="Falciatore A."/>
            <person name="Fournet J."/>
            <person name="Haruta M."/>
            <person name="Huysman M.J."/>
            <person name="Jenkins B.D."/>
            <person name="Jiroutova K."/>
            <person name="Jorgensen R.E."/>
            <person name="Joubert Y."/>
            <person name="Kaplan A."/>
            <person name="Kroger N."/>
            <person name="Kroth P.G."/>
            <person name="La Roche J."/>
            <person name="Lindquist E."/>
            <person name="Lommer M."/>
            <person name="Martin-Jezequel V."/>
            <person name="Lopez P.J."/>
            <person name="Lucas S."/>
            <person name="Mangogna M."/>
            <person name="McGinnis K."/>
            <person name="Medlin L.K."/>
            <person name="Montsant A."/>
            <person name="Oudot-Le Secq M.P."/>
            <person name="Napoli C."/>
            <person name="Obornik M."/>
            <person name="Parker M.S."/>
            <person name="Petit J.L."/>
            <person name="Porcel B.M."/>
            <person name="Poulsen N."/>
            <person name="Robison M."/>
            <person name="Rychlewski L."/>
            <person name="Rynearson T.A."/>
            <person name="Schmutz J."/>
            <person name="Shapiro H."/>
            <person name="Siaut M."/>
            <person name="Stanley M."/>
            <person name="Sussman M.R."/>
            <person name="Taylor A.R."/>
            <person name="Vardi A."/>
            <person name="von Dassow P."/>
            <person name="Vyverman W."/>
            <person name="Willis A."/>
            <person name="Wyrwicz L.S."/>
            <person name="Rokhsar D.S."/>
            <person name="Weissenbach J."/>
            <person name="Armbrust E.V."/>
            <person name="Green B.R."/>
            <person name="Van de Peer Y."/>
            <person name="Grigoriev I.V."/>
        </authorList>
    </citation>
    <scope>NUCLEOTIDE SEQUENCE [LARGE SCALE GENOMIC DNA]</scope>
    <source>
        <strain evidence="14 15">CCMP1335</strain>
    </source>
</reference>
<evidence type="ECO:0000259" key="13">
    <source>
        <dbReference type="PROSITE" id="PS50089"/>
    </source>
</evidence>
<evidence type="ECO:0000256" key="11">
    <source>
        <dbReference type="PROSITE-ProRule" id="PRU00175"/>
    </source>
</evidence>
<dbReference type="SUPFAM" id="SSF57850">
    <property type="entry name" value="RING/U-box"/>
    <property type="match status" value="1"/>
</dbReference>
<evidence type="ECO:0000256" key="3">
    <source>
        <dbReference type="ARBA" id="ARBA00022679"/>
    </source>
</evidence>
<dbReference type="PaxDb" id="35128-Thaps1945"/>
<keyword evidence="4" id="KW-0812">Transmembrane</keyword>
<evidence type="ECO:0000256" key="1">
    <source>
        <dbReference type="ARBA" id="ARBA00004167"/>
    </source>
</evidence>
<dbReference type="STRING" id="35128.B8BSD4"/>
<dbReference type="PROSITE" id="PS50089">
    <property type="entry name" value="ZF_RING_2"/>
    <property type="match status" value="1"/>
</dbReference>